<evidence type="ECO:0000259" key="9">
    <source>
        <dbReference type="Pfam" id="PF02366"/>
    </source>
</evidence>
<feature type="domain" description="ArnT-like N-terminal" evidence="9">
    <location>
        <begin position="103"/>
        <end position="211"/>
    </location>
</feature>
<organism evidence="10 11">
    <name type="scientific">Couchioplanes caeruleus subsp. caeruleus</name>
    <dbReference type="NCBI Taxonomy" id="56427"/>
    <lineage>
        <taxon>Bacteria</taxon>
        <taxon>Bacillati</taxon>
        <taxon>Actinomycetota</taxon>
        <taxon>Actinomycetes</taxon>
        <taxon>Micromonosporales</taxon>
        <taxon>Micromonosporaceae</taxon>
        <taxon>Couchioplanes</taxon>
    </lineage>
</organism>
<evidence type="ECO:0000256" key="8">
    <source>
        <dbReference type="SAM" id="Phobius"/>
    </source>
</evidence>
<gene>
    <name evidence="10" type="ORF">BG844_21800</name>
</gene>
<name>A0A1K0GMD1_9ACTN</name>
<keyword evidence="7 8" id="KW-0472">Membrane</keyword>
<dbReference type="GO" id="GO:0016763">
    <property type="term" value="F:pentosyltransferase activity"/>
    <property type="evidence" value="ECO:0007669"/>
    <property type="project" value="TreeGrafter"/>
</dbReference>
<comment type="caution">
    <text evidence="10">The sequence shown here is derived from an EMBL/GenBank/DDBJ whole genome shotgun (WGS) entry which is preliminary data.</text>
</comment>
<dbReference type="PANTHER" id="PTHR33908:SF11">
    <property type="entry name" value="MEMBRANE PROTEIN"/>
    <property type="match status" value="1"/>
</dbReference>
<keyword evidence="6 8" id="KW-1133">Transmembrane helix</keyword>
<dbReference type="RefSeq" id="WP_071807200.1">
    <property type="nucleotide sequence ID" value="NZ_MEIA01000230.1"/>
</dbReference>
<dbReference type="GO" id="GO:0006493">
    <property type="term" value="P:protein O-linked glycosylation"/>
    <property type="evidence" value="ECO:0007669"/>
    <property type="project" value="InterPro"/>
</dbReference>
<reference evidence="10 11" key="1">
    <citation type="submission" date="2016-09" db="EMBL/GenBank/DDBJ databases">
        <title>Couchioplanes caeruleus draft genome sequence.</title>
        <authorList>
            <person name="Sheehan J."/>
            <person name="Caffrey P."/>
        </authorList>
    </citation>
    <scope>NUCLEOTIDE SEQUENCE [LARGE SCALE GENOMIC DNA]</scope>
    <source>
        <strain evidence="10 11">DSM 43634</strain>
    </source>
</reference>
<evidence type="ECO:0000256" key="5">
    <source>
        <dbReference type="ARBA" id="ARBA00022692"/>
    </source>
</evidence>
<comment type="subcellular location">
    <subcellularLocation>
        <location evidence="1">Cell membrane</location>
        <topology evidence="1">Multi-pass membrane protein</topology>
    </subcellularLocation>
</comment>
<evidence type="ECO:0000256" key="3">
    <source>
        <dbReference type="ARBA" id="ARBA00022676"/>
    </source>
</evidence>
<evidence type="ECO:0000256" key="7">
    <source>
        <dbReference type="ARBA" id="ARBA00023136"/>
    </source>
</evidence>
<feature type="transmembrane region" description="Helical" evidence="8">
    <location>
        <begin position="320"/>
        <end position="343"/>
    </location>
</feature>
<evidence type="ECO:0000256" key="6">
    <source>
        <dbReference type="ARBA" id="ARBA00022989"/>
    </source>
</evidence>
<feature type="transmembrane region" description="Helical" evidence="8">
    <location>
        <begin position="21"/>
        <end position="39"/>
    </location>
</feature>
<dbReference type="AlphaFoldDB" id="A0A1K0GMD1"/>
<feature type="transmembrane region" description="Helical" evidence="8">
    <location>
        <begin position="131"/>
        <end position="149"/>
    </location>
</feature>
<keyword evidence="5 8" id="KW-0812">Transmembrane</keyword>
<proteinExistence type="predicted"/>
<dbReference type="InterPro" id="IPR003342">
    <property type="entry name" value="ArnT-like_N"/>
</dbReference>
<dbReference type="GO" id="GO:0005886">
    <property type="term" value="C:plasma membrane"/>
    <property type="evidence" value="ECO:0007669"/>
    <property type="project" value="UniProtKB-SubCell"/>
</dbReference>
<dbReference type="InterPro" id="IPR050297">
    <property type="entry name" value="LipidA_mod_glycosyltrf_83"/>
</dbReference>
<feature type="transmembrane region" description="Helical" evidence="8">
    <location>
        <begin position="106"/>
        <end position="125"/>
    </location>
</feature>
<evidence type="ECO:0000256" key="2">
    <source>
        <dbReference type="ARBA" id="ARBA00022475"/>
    </source>
</evidence>
<evidence type="ECO:0000256" key="1">
    <source>
        <dbReference type="ARBA" id="ARBA00004651"/>
    </source>
</evidence>
<dbReference type="GO" id="GO:0009103">
    <property type="term" value="P:lipopolysaccharide biosynthetic process"/>
    <property type="evidence" value="ECO:0007669"/>
    <property type="project" value="UniProtKB-ARBA"/>
</dbReference>
<evidence type="ECO:0000313" key="11">
    <source>
        <dbReference type="Proteomes" id="UP000182486"/>
    </source>
</evidence>
<dbReference type="PANTHER" id="PTHR33908">
    <property type="entry name" value="MANNOSYLTRANSFERASE YKCB-RELATED"/>
    <property type="match status" value="1"/>
</dbReference>
<keyword evidence="3" id="KW-0328">Glycosyltransferase</keyword>
<feature type="transmembrane region" description="Helical" evidence="8">
    <location>
        <begin position="226"/>
        <end position="252"/>
    </location>
</feature>
<feature type="transmembrane region" description="Helical" evidence="8">
    <location>
        <begin position="519"/>
        <end position="540"/>
    </location>
</feature>
<feature type="transmembrane region" description="Helical" evidence="8">
    <location>
        <begin position="156"/>
        <end position="175"/>
    </location>
</feature>
<protein>
    <recommendedName>
        <fullName evidence="9">ArnT-like N-terminal domain-containing protein</fullName>
    </recommendedName>
</protein>
<dbReference type="GO" id="GO:0000030">
    <property type="term" value="F:mannosyltransferase activity"/>
    <property type="evidence" value="ECO:0007669"/>
    <property type="project" value="InterPro"/>
</dbReference>
<keyword evidence="11" id="KW-1185">Reference proteome</keyword>
<evidence type="ECO:0000313" key="10">
    <source>
        <dbReference type="EMBL" id="OJF12228.1"/>
    </source>
</evidence>
<feature type="transmembrane region" description="Helical" evidence="8">
    <location>
        <begin position="373"/>
        <end position="394"/>
    </location>
</feature>
<sequence>MTAVLELEASPRQGPRRPRPAPWWLFAGVLSVAAAAYLVNLRGALDFDLDEVMYTIAGQNVAGADSVSWGDRPTSVHPPVHFLLVGAWTLITGTAHGSVVDALFGARYLGALCSVLVVAVVGLLARRYTRNGWLVAAAMLLAVGNGFLVRFGRTALIEPTAILAGLVVVLLALRLRRSPGPVYVGVVGLVSGLALLIKEPLIFTVLVPVLAAALERDGAYLRRTATAVLLAMAVWGTFPLWAAWGGAGAWWWSEHDTSLQRITGLLQVSGLNRPGVSSTGVFGDTFTTYVSGYLTFGLGAAGLLVLAYRGGLFHRRRLRVRAASLLAFGVLSYGFLAYCVVLGQANEQLTAYSAVPAVLLSVLAWGDRMPKAIVAGVAAILLVGGVAWAVNVALARDDATTRMGDLLTDSFACAPVNATGNALRWAPVLPRNHVESFRDGGAAVEAGLRLFLLSPKDSRMRYGNSSPELDTFVRTYGTLVQQYPSRRYERIELWSVPGAQLAGRECGNARPPVAPNASALRFLALLGAAVAVIGAGAYGWHAVARRRAWVREWAKR</sequence>
<dbReference type="Pfam" id="PF02366">
    <property type="entry name" value="PMT"/>
    <property type="match status" value="1"/>
</dbReference>
<dbReference type="Proteomes" id="UP000182486">
    <property type="component" value="Unassembled WGS sequence"/>
</dbReference>
<feature type="transmembrane region" description="Helical" evidence="8">
    <location>
        <begin position="286"/>
        <end position="308"/>
    </location>
</feature>
<dbReference type="EMBL" id="MEIA01000230">
    <property type="protein sequence ID" value="OJF12228.1"/>
    <property type="molecule type" value="Genomic_DNA"/>
</dbReference>
<keyword evidence="2" id="KW-1003">Cell membrane</keyword>
<feature type="transmembrane region" description="Helical" evidence="8">
    <location>
        <begin position="181"/>
        <end position="214"/>
    </location>
</feature>
<feature type="transmembrane region" description="Helical" evidence="8">
    <location>
        <begin position="349"/>
        <end position="366"/>
    </location>
</feature>
<evidence type="ECO:0000256" key="4">
    <source>
        <dbReference type="ARBA" id="ARBA00022679"/>
    </source>
</evidence>
<accession>A0A1K0GMD1</accession>
<keyword evidence="4" id="KW-0808">Transferase</keyword>